<evidence type="ECO:0000256" key="9">
    <source>
        <dbReference type="SAM" id="Phobius"/>
    </source>
</evidence>
<keyword evidence="7 9" id="KW-1133">Transmembrane helix</keyword>
<feature type="transmembrane region" description="Helical" evidence="9">
    <location>
        <begin position="249"/>
        <end position="271"/>
    </location>
</feature>
<accession>A0A506UEV1</accession>
<feature type="transmembrane region" description="Helical" evidence="9">
    <location>
        <begin position="101"/>
        <end position="124"/>
    </location>
</feature>
<keyword evidence="8 9" id="KW-0472">Membrane</keyword>
<proteinExistence type="inferred from homology"/>
<keyword evidence="3" id="KW-1003">Cell membrane</keyword>
<feature type="transmembrane region" description="Helical" evidence="9">
    <location>
        <begin position="163"/>
        <end position="182"/>
    </location>
</feature>
<feature type="transmembrane region" description="Helical" evidence="9">
    <location>
        <begin position="74"/>
        <end position="95"/>
    </location>
</feature>
<feature type="transmembrane region" description="Helical" evidence="9">
    <location>
        <begin position="189"/>
        <end position="209"/>
    </location>
</feature>
<evidence type="ECO:0000256" key="1">
    <source>
        <dbReference type="ARBA" id="ARBA00006430"/>
    </source>
</evidence>
<dbReference type="Proteomes" id="UP000318801">
    <property type="component" value="Unassembled WGS sequence"/>
</dbReference>
<keyword evidence="2" id="KW-0813">Transport</keyword>
<evidence type="ECO:0000256" key="7">
    <source>
        <dbReference type="ARBA" id="ARBA00022989"/>
    </source>
</evidence>
<keyword evidence="4" id="KW-0762">Sugar transport</keyword>
<feature type="transmembrane region" description="Helical" evidence="9">
    <location>
        <begin position="41"/>
        <end position="62"/>
    </location>
</feature>
<dbReference type="InterPro" id="IPR004684">
    <property type="entry name" value="2keto-3dGluconate_permease"/>
</dbReference>
<evidence type="ECO:0000256" key="2">
    <source>
        <dbReference type="ARBA" id="ARBA00022448"/>
    </source>
</evidence>
<dbReference type="GO" id="GO:0015649">
    <property type="term" value="F:2-keto-3-deoxygluconate:proton symporter activity"/>
    <property type="evidence" value="ECO:0007669"/>
    <property type="project" value="InterPro"/>
</dbReference>
<dbReference type="EMBL" id="VHLG01000003">
    <property type="protein sequence ID" value="TPW31425.1"/>
    <property type="molecule type" value="Genomic_DNA"/>
</dbReference>
<protein>
    <recommendedName>
        <fullName evidence="12">2-keto-3-deoxygluconate permease</fullName>
    </recommendedName>
</protein>
<feature type="transmembrane region" description="Helical" evidence="9">
    <location>
        <begin position="283"/>
        <end position="304"/>
    </location>
</feature>
<feature type="transmembrane region" description="Helical" evidence="9">
    <location>
        <begin position="12"/>
        <end position="29"/>
    </location>
</feature>
<evidence type="ECO:0000256" key="4">
    <source>
        <dbReference type="ARBA" id="ARBA00022597"/>
    </source>
</evidence>
<dbReference type="GO" id="GO:0016020">
    <property type="term" value="C:membrane"/>
    <property type="evidence" value="ECO:0007669"/>
    <property type="project" value="InterPro"/>
</dbReference>
<evidence type="ECO:0000313" key="10">
    <source>
        <dbReference type="EMBL" id="TPW31425.1"/>
    </source>
</evidence>
<keyword evidence="5 9" id="KW-0812">Transmembrane</keyword>
<dbReference type="RefSeq" id="WP_141148195.1">
    <property type="nucleotide sequence ID" value="NZ_VHLG01000003.1"/>
</dbReference>
<feature type="transmembrane region" description="Helical" evidence="9">
    <location>
        <begin position="136"/>
        <end position="157"/>
    </location>
</feature>
<keyword evidence="11" id="KW-1185">Reference proteome</keyword>
<name>A0A506UEV1_9HYPH</name>
<evidence type="ECO:0000313" key="11">
    <source>
        <dbReference type="Proteomes" id="UP000318801"/>
    </source>
</evidence>
<evidence type="ECO:0008006" key="12">
    <source>
        <dbReference type="Google" id="ProtNLM"/>
    </source>
</evidence>
<keyword evidence="6" id="KW-0769">Symport</keyword>
<evidence type="ECO:0000256" key="5">
    <source>
        <dbReference type="ARBA" id="ARBA00022692"/>
    </source>
</evidence>
<dbReference type="OrthoDB" id="3185611at2"/>
<evidence type="ECO:0000256" key="8">
    <source>
        <dbReference type="ARBA" id="ARBA00023136"/>
    </source>
</evidence>
<dbReference type="AlphaFoldDB" id="A0A506UEV1"/>
<evidence type="ECO:0000256" key="6">
    <source>
        <dbReference type="ARBA" id="ARBA00022847"/>
    </source>
</evidence>
<comment type="caution">
    <text evidence="10">The sequence shown here is derived from an EMBL/GenBank/DDBJ whole genome shotgun (WGS) entry which is preliminary data.</text>
</comment>
<dbReference type="Pfam" id="PF03812">
    <property type="entry name" value="KdgT"/>
    <property type="match status" value="1"/>
</dbReference>
<evidence type="ECO:0000256" key="3">
    <source>
        <dbReference type="ARBA" id="ARBA00022475"/>
    </source>
</evidence>
<organism evidence="10 11">
    <name type="scientific">Martelella alba</name>
    <dbReference type="NCBI Taxonomy" id="2590451"/>
    <lineage>
        <taxon>Bacteria</taxon>
        <taxon>Pseudomonadati</taxon>
        <taxon>Pseudomonadota</taxon>
        <taxon>Alphaproteobacteria</taxon>
        <taxon>Hyphomicrobiales</taxon>
        <taxon>Aurantimonadaceae</taxon>
        <taxon>Martelella</taxon>
    </lineage>
</organism>
<comment type="similarity">
    <text evidence="1">Belongs to the KdgT transporter family.</text>
</comment>
<sequence length="320" mass="33198">MKLLASMQKVPAGTLNVPMAITAVIHTFFPSALNIGGTTTALFATGTTTLIGVMLFLTGTQFKLNQVAPTFKRGFVLLVAKLLIGIIGSLIVVHYLAPQGIWGMSTIALVAALTATNPGIYLAICGKQGDGIDTAAFGLLNLISVPAIGVFCMGLGAGGGFQPMILVQVLVPFLVGMLVGNLDDDLSTFLRPGSAIVLPFLGFCFGSAIDLKLVVSAGMSGLMLTAFYLIVNVPILLAVDRFILRRPGYAAMGVASAAGVSTAVPPLYAAIDPSFAPYVSVSVAQIAMIVVITSFLMPVVAGWFRKMPEKEPGHAAAVHS</sequence>
<reference evidence="10 11" key="1">
    <citation type="submission" date="2019-06" db="EMBL/GenBank/DDBJ databases">
        <authorList>
            <person name="Li M."/>
        </authorList>
    </citation>
    <scope>NUCLEOTIDE SEQUENCE [LARGE SCALE GENOMIC DNA]</scope>
    <source>
        <strain evidence="10 11">BGMRC2036</strain>
    </source>
</reference>
<gene>
    <name evidence="10" type="ORF">FJU08_06575</name>
</gene>
<feature type="transmembrane region" description="Helical" evidence="9">
    <location>
        <begin position="215"/>
        <end position="237"/>
    </location>
</feature>